<keyword evidence="4" id="KW-1185">Reference proteome</keyword>
<feature type="domain" description="BHLH" evidence="2">
    <location>
        <begin position="72"/>
        <end position="153"/>
    </location>
</feature>
<proteinExistence type="predicted"/>
<feature type="compositionally biased region" description="Gly residues" evidence="1">
    <location>
        <begin position="261"/>
        <end position="270"/>
    </location>
</feature>
<accession>A0ABD2VX24</accession>
<feature type="region of interest" description="Disordered" evidence="1">
    <location>
        <begin position="245"/>
        <end position="270"/>
    </location>
</feature>
<evidence type="ECO:0000256" key="1">
    <source>
        <dbReference type="SAM" id="MobiDB-lite"/>
    </source>
</evidence>
<dbReference type="EMBL" id="JBJJXI010000166">
    <property type="protein sequence ID" value="KAL3384957.1"/>
    <property type="molecule type" value="Genomic_DNA"/>
</dbReference>
<gene>
    <name evidence="3" type="ORF">TKK_019357</name>
</gene>
<dbReference type="PROSITE" id="PS50888">
    <property type="entry name" value="BHLH"/>
    <property type="match status" value="1"/>
</dbReference>
<organism evidence="3 4">
    <name type="scientific">Trichogramma kaykai</name>
    <dbReference type="NCBI Taxonomy" id="54128"/>
    <lineage>
        <taxon>Eukaryota</taxon>
        <taxon>Metazoa</taxon>
        <taxon>Ecdysozoa</taxon>
        <taxon>Arthropoda</taxon>
        <taxon>Hexapoda</taxon>
        <taxon>Insecta</taxon>
        <taxon>Pterygota</taxon>
        <taxon>Neoptera</taxon>
        <taxon>Endopterygota</taxon>
        <taxon>Hymenoptera</taxon>
        <taxon>Apocrita</taxon>
        <taxon>Proctotrupomorpha</taxon>
        <taxon>Chalcidoidea</taxon>
        <taxon>Trichogrammatidae</taxon>
        <taxon>Trichogramma</taxon>
    </lineage>
</organism>
<dbReference type="SUPFAM" id="SSF47459">
    <property type="entry name" value="HLH, helix-loop-helix DNA-binding domain"/>
    <property type="match status" value="1"/>
</dbReference>
<feature type="region of interest" description="Disordered" evidence="1">
    <location>
        <begin position="32"/>
        <end position="93"/>
    </location>
</feature>
<protein>
    <recommendedName>
        <fullName evidence="2">BHLH domain-containing protein</fullName>
    </recommendedName>
</protein>
<feature type="region of interest" description="Disordered" evidence="1">
    <location>
        <begin position="161"/>
        <end position="181"/>
    </location>
</feature>
<dbReference type="InterPro" id="IPR011598">
    <property type="entry name" value="bHLH_dom"/>
</dbReference>
<dbReference type="Gene3D" id="4.10.280.10">
    <property type="entry name" value="Helix-loop-helix DNA-binding domain"/>
    <property type="match status" value="1"/>
</dbReference>
<comment type="caution">
    <text evidence="3">The sequence shown here is derived from an EMBL/GenBank/DDBJ whole genome shotgun (WGS) entry which is preliminary data.</text>
</comment>
<dbReference type="SMART" id="SM00353">
    <property type="entry name" value="HLH"/>
    <property type="match status" value="1"/>
</dbReference>
<sequence length="320" mass="35319">MLSVQQQYLVGNQLQFIGTPLSTIRGNVIVQNEHSSDSNSSSCNDSVKDSTIGMSSTQKRKLYGSNLPQQQSSVARRNARERNRVKQVNNGFATLRQHIPDTLATYYASSANAGGNNPGNGSGSSSASGSKSTSKKLSKVEILRIALKYIESMKSLIDEHDAEVMSQSSSSSSPSPNNIMQTLDSANVNIDMNYELKSESDEESYAPVQTHYEHQYVHQDQYQMIQQPQLQQQVQQQQQVTYINSNSPTPSFTSEASSTGGSQGYGQGGGSYHTMNSLNLQTQVSFDSAPLMSSEEKDLLHFINQWQNDNQHHQQQQLHA</sequence>
<name>A0ABD2VX24_9HYME</name>
<dbReference type="Proteomes" id="UP001627154">
    <property type="component" value="Unassembled WGS sequence"/>
</dbReference>
<dbReference type="InterPro" id="IPR036638">
    <property type="entry name" value="HLH_DNA-bd_sf"/>
</dbReference>
<feature type="compositionally biased region" description="Low complexity" evidence="1">
    <location>
        <begin position="166"/>
        <end position="176"/>
    </location>
</feature>
<dbReference type="AlphaFoldDB" id="A0ABD2VX24"/>
<evidence type="ECO:0000313" key="3">
    <source>
        <dbReference type="EMBL" id="KAL3384957.1"/>
    </source>
</evidence>
<reference evidence="3 4" key="1">
    <citation type="journal article" date="2024" name="bioRxiv">
        <title>A reference genome for Trichogramma kaykai: A tiny desert-dwelling parasitoid wasp with competing sex-ratio distorters.</title>
        <authorList>
            <person name="Culotta J."/>
            <person name="Lindsey A.R."/>
        </authorList>
    </citation>
    <scope>NUCLEOTIDE SEQUENCE [LARGE SCALE GENOMIC DNA]</scope>
    <source>
        <strain evidence="3 4">KSX58</strain>
    </source>
</reference>
<feature type="region of interest" description="Disordered" evidence="1">
    <location>
        <begin position="115"/>
        <end position="134"/>
    </location>
</feature>
<feature type="compositionally biased region" description="Low complexity" evidence="1">
    <location>
        <begin position="123"/>
        <end position="132"/>
    </location>
</feature>
<dbReference type="Pfam" id="PF00010">
    <property type="entry name" value="HLH"/>
    <property type="match status" value="1"/>
</dbReference>
<feature type="compositionally biased region" description="Polar residues" evidence="1">
    <location>
        <begin position="245"/>
        <end position="259"/>
    </location>
</feature>
<dbReference type="InterPro" id="IPR050359">
    <property type="entry name" value="bHLH_transcription_factors"/>
</dbReference>
<evidence type="ECO:0000259" key="2">
    <source>
        <dbReference type="PROSITE" id="PS50888"/>
    </source>
</evidence>
<evidence type="ECO:0000313" key="4">
    <source>
        <dbReference type="Proteomes" id="UP001627154"/>
    </source>
</evidence>
<dbReference type="PANTHER" id="PTHR19290">
    <property type="entry name" value="BASIC HELIX-LOOP-HELIX PROTEIN NEUROGENIN-RELATED"/>
    <property type="match status" value="1"/>
</dbReference>